<protein>
    <recommendedName>
        <fullName evidence="7">DUF3447 domain-containing protein</fullName>
    </recommendedName>
</protein>
<dbReference type="InterPro" id="IPR002110">
    <property type="entry name" value="Ankyrin_rpt"/>
</dbReference>
<evidence type="ECO:0000256" key="1">
    <source>
        <dbReference type="ARBA" id="ARBA00022737"/>
    </source>
</evidence>
<dbReference type="SUPFAM" id="SSF140860">
    <property type="entry name" value="Pseudo ankyrin repeat-like"/>
    <property type="match status" value="1"/>
</dbReference>
<dbReference type="Pfam" id="PF12796">
    <property type="entry name" value="Ank_2"/>
    <property type="match status" value="2"/>
</dbReference>
<dbReference type="InterPro" id="IPR051165">
    <property type="entry name" value="Multifunctional_ANK_Repeat"/>
</dbReference>
<dbReference type="EMBL" id="JAPFFF010000001">
    <property type="protein sequence ID" value="KAK8899759.1"/>
    <property type="molecule type" value="Genomic_DNA"/>
</dbReference>
<feature type="compositionally biased region" description="Basic and acidic residues" evidence="3">
    <location>
        <begin position="1045"/>
        <end position="1055"/>
    </location>
</feature>
<feature type="compositionally biased region" description="Low complexity" evidence="3">
    <location>
        <begin position="1056"/>
        <end position="1073"/>
    </location>
</feature>
<sequence length="1706" mass="193073">MFGFLLPNAQSSLQIIDSVRNPGRIDSKTTDNFLLSSQFQILNSTNLLEVLSSYPKDFKITNQGKEYYFSSPVIRDLSAVINKLPAEVKEFSIDINDPFDSMQKFADVLVGKTSSIEIKQERPFFKKLAQILQVNLPPTISATYNLKINYQSPYSSKILKMAILPLSIQNLSQKNPRTFTIFTNNNNYSCNCLTVALSGKIAAAITENPELNEFRYEIDDPTNQFQIFCDFFNFVCCQITSQNIDFIEKVAYDLDIKLIQKKITEYRKKFDDGQKILDIEQDQIELVTTLQEQLFNLTDNTLDATIENLEMSIWLKDPERIKEFSSNLAIVATYRPQLHPVLIEFIRRISEKVPDFLPFFKPYVMFLSVNSLGSFIYQMYKSNLIELDTILENIWENITFDPVEDRSSVTTQLFLWFLPELDSKFPFIIENISIRGDAHQSSFILERNLETYKMNDWHIYKEMRDNIYNSDPFAIAIVNDDTDKFQELLSAVQFDMSHKIQPSIFENFEPMYFIDYAALHSSVACFKYMMLNHAEITPQTLVNAIKGGNTEIIRVSEMANSNDWQTSLQNNMNNNMNNNNNFLFMNRVMAFAHNANFFFNDNAVQTSPGFAVFKEAVQYHRYGIFEWLMQTMTDQTSLIRILQSCMLTVILTNNIVSLMSIIDSGVNLTSKNPNLNNSLRQNAISAASRGYSDLLKIILALTDKSIFVPSQLLANQATFGMNLTQQKLNQMPKTVLEAASSFGSLRIIKMMIAARYDKPISSAEIESSLIAAASRGHLDVIKLWIEVLRPPSSSEAAGSNLNLKETTNDSNDENIIDNDNYNENDNNDDFGDKDDNEDKLYDTEQCFRKAATKIGNMNIEISSKTFTKLIQKAVYFGHIDILKYFISREDCDWTQILESASQHGQLEIVKYIIETKFAQKDESNKELKFNQAFCLAAQNGFFDVCNFFAENHYLSLNVDQVGGILGEIASKGYIDILKLIFKLIPGESCSKLNNKYLNSAIENGQIVVASLFIRLGGAQCDTLIKASRKGLFEIVKLLCDNPEYRSNEKEERSNDNHNNNNNNNNSDDNSDSSQLYINNVTMHEGSALCAAASSGSLETVEYLLKQPGIDLNLYNSMHETAIIIAARYKHFQIMKTIINAYSEEQLRDQMWQINSAFVAYFNFKPTSSLSNVGGGRIFDFVAPRQVNFFHGNKRNINDDRCIEKVEFEYDILNYFLSFTDINANFLFDGVTPLIAAINQQNIDCVSVMIKSPEIDVNFPDKSGKAPLMAAVLVGNLKLVELLLSDDRVDVNYTNSSNESALSISAHGANIGDRIAVAITNSANFEADLPNTNIALMSASIFGIGTIFAHLMTLNFDVNRKVPSANKIGTFENILYTVCVWNGEVEHNLPLILNHPRFDPDKNDLVSCLFGLCRQNELTPFNSVLNLLNDDVNLRNNQGTTLLVESIKMRTDTIAQAIMGNPNFDPYLSDVKTAFAYSLSVDSLLISLLIDQPGIDINEPIYLYHPFTKCYYGSNGGYDGYTGIGNGMNDNNYMFFMNENEDVYFEDIGEGQIDNAFNITLGHTPLAIACQNPQLLEPLLNHEGIDVNRKCDDGSAPIFEAVIIQNSLSLEALLRRPEIDLNIQNNDGMTPLIFSLANQISYSVSLLLTKDNIDLTIKDNDGLTAFDYLVRNYGLIRDDIVEPKTPKEFLKLYNVACQLCDYDNSGW</sequence>
<dbReference type="InterPro" id="IPR036770">
    <property type="entry name" value="Ankyrin_rpt-contain_sf"/>
</dbReference>
<feature type="region of interest" description="Disordered" evidence="3">
    <location>
        <begin position="792"/>
        <end position="835"/>
    </location>
</feature>
<dbReference type="SUPFAM" id="SSF48403">
    <property type="entry name" value="Ankyrin repeat"/>
    <property type="match status" value="4"/>
</dbReference>
<comment type="caution">
    <text evidence="4">The sequence shown here is derived from an EMBL/GenBank/DDBJ whole genome shotgun (WGS) entry which is preliminary data.</text>
</comment>
<evidence type="ECO:0008006" key="7">
    <source>
        <dbReference type="Google" id="ProtNLM"/>
    </source>
</evidence>
<keyword evidence="2" id="KW-0040">ANK repeat</keyword>
<feature type="compositionally biased region" description="Polar residues" evidence="3">
    <location>
        <begin position="792"/>
        <end position="805"/>
    </location>
</feature>
<dbReference type="PANTHER" id="PTHR24123">
    <property type="entry name" value="ANKYRIN REPEAT-CONTAINING"/>
    <property type="match status" value="1"/>
</dbReference>
<accession>A0ABR2GNG1</accession>
<proteinExistence type="predicted"/>
<dbReference type="Proteomes" id="UP001470230">
    <property type="component" value="Unassembled WGS sequence"/>
</dbReference>
<feature type="region of interest" description="Disordered" evidence="3">
    <location>
        <begin position="1045"/>
        <end position="1073"/>
    </location>
</feature>
<evidence type="ECO:0000313" key="4">
    <source>
        <dbReference type="EMBL" id="KAK8835201.1"/>
    </source>
</evidence>
<gene>
    <name evidence="5" type="ORF">M9Y10_002081</name>
    <name evidence="4" type="ORF">M9Y10_017277</name>
</gene>
<evidence type="ECO:0000256" key="2">
    <source>
        <dbReference type="ARBA" id="ARBA00023043"/>
    </source>
</evidence>
<name>A0ABR2GNG1_9EUKA</name>
<reference evidence="4 6" key="1">
    <citation type="submission" date="2024-04" db="EMBL/GenBank/DDBJ databases">
        <title>Tritrichomonas musculus Genome.</title>
        <authorList>
            <person name="Alves-Ferreira E."/>
            <person name="Grigg M."/>
            <person name="Lorenzi H."/>
            <person name="Galac M."/>
        </authorList>
    </citation>
    <scope>NUCLEOTIDE SEQUENCE [LARGE SCALE GENOMIC DNA]</scope>
    <source>
        <strain evidence="4 6">EAF2021</strain>
    </source>
</reference>
<dbReference type="SMART" id="SM00248">
    <property type="entry name" value="ANK"/>
    <property type="match status" value="12"/>
</dbReference>
<dbReference type="PANTHER" id="PTHR24123:SF33">
    <property type="entry name" value="PROTEIN HOS4"/>
    <property type="match status" value="1"/>
</dbReference>
<keyword evidence="1" id="KW-0677">Repeat</keyword>
<keyword evidence="6" id="KW-1185">Reference proteome</keyword>
<dbReference type="EMBL" id="JAPFFF010000212">
    <property type="protein sequence ID" value="KAK8835201.1"/>
    <property type="molecule type" value="Genomic_DNA"/>
</dbReference>
<evidence type="ECO:0000256" key="3">
    <source>
        <dbReference type="SAM" id="MobiDB-lite"/>
    </source>
</evidence>
<evidence type="ECO:0000313" key="6">
    <source>
        <dbReference type="Proteomes" id="UP001470230"/>
    </source>
</evidence>
<dbReference type="Gene3D" id="1.25.40.20">
    <property type="entry name" value="Ankyrin repeat-containing domain"/>
    <property type="match status" value="5"/>
</dbReference>
<feature type="compositionally biased region" description="Acidic residues" evidence="3">
    <location>
        <begin position="810"/>
        <end position="835"/>
    </location>
</feature>
<organism evidence="4 6">
    <name type="scientific">Tritrichomonas musculus</name>
    <dbReference type="NCBI Taxonomy" id="1915356"/>
    <lineage>
        <taxon>Eukaryota</taxon>
        <taxon>Metamonada</taxon>
        <taxon>Parabasalia</taxon>
        <taxon>Tritrichomonadida</taxon>
        <taxon>Tritrichomonadidae</taxon>
        <taxon>Tritrichomonas</taxon>
    </lineage>
</organism>
<evidence type="ECO:0000313" key="5">
    <source>
        <dbReference type="EMBL" id="KAK8899759.1"/>
    </source>
</evidence>